<keyword evidence="1" id="KW-0472">Membrane</keyword>
<keyword evidence="1" id="KW-0812">Transmembrane</keyword>
<dbReference type="AlphaFoldDB" id="A0A0G0VRN8"/>
<gene>
    <name evidence="2" type="ORF">UU55_C0001G0010</name>
</gene>
<comment type="caution">
    <text evidence="2">The sequence shown here is derived from an EMBL/GenBank/DDBJ whole genome shotgun (WGS) entry which is preliminary data.</text>
</comment>
<name>A0A0G0VRN8_UNCKA</name>
<organism evidence="2 3">
    <name type="scientific">candidate division WWE3 bacterium GW2011_GWC2_41_23</name>
    <dbReference type="NCBI Taxonomy" id="1619123"/>
    <lineage>
        <taxon>Bacteria</taxon>
        <taxon>Katanobacteria</taxon>
    </lineage>
</organism>
<dbReference type="EMBL" id="LCBB01000001">
    <property type="protein sequence ID" value="KKS03549.1"/>
    <property type="molecule type" value="Genomic_DNA"/>
</dbReference>
<proteinExistence type="predicted"/>
<evidence type="ECO:0000313" key="2">
    <source>
        <dbReference type="EMBL" id="KKS03549.1"/>
    </source>
</evidence>
<evidence type="ECO:0000256" key="1">
    <source>
        <dbReference type="SAM" id="Phobius"/>
    </source>
</evidence>
<keyword evidence="1" id="KW-1133">Transmembrane helix</keyword>
<protein>
    <submittedName>
        <fullName evidence="2">Uncharacterized protein</fullName>
    </submittedName>
</protein>
<evidence type="ECO:0000313" key="3">
    <source>
        <dbReference type="Proteomes" id="UP000033947"/>
    </source>
</evidence>
<accession>A0A0G0VRN8</accession>
<dbReference type="Proteomes" id="UP000033947">
    <property type="component" value="Unassembled WGS sequence"/>
</dbReference>
<sequence>MEDTNQSTTITPKPNPFTTVTRLSKTLALILLITLPFIGFILGILYQKFVTNSQKVITDSISRNASNISNANKDTSMENIYEVSNELINAPNVQKETQSTKTAVKDINMDVSTWVLYETKFDYAYDEVRNISFKYPKELYLRDSGTINGTIWIQREPLEYKYVQPVNIEISRSQLKGEFSPMQSGVTRSDVEGGVYKIMKAELQYTGVPYVGYGVIYYLGDEWENRDMAIYLSLYSFPEQIPAEDEKILRNITEEIAKSFTFLD</sequence>
<reference evidence="2 3" key="1">
    <citation type="journal article" date="2015" name="Nature">
        <title>rRNA introns, odd ribosomes, and small enigmatic genomes across a large radiation of phyla.</title>
        <authorList>
            <person name="Brown C.T."/>
            <person name="Hug L.A."/>
            <person name="Thomas B.C."/>
            <person name="Sharon I."/>
            <person name="Castelle C.J."/>
            <person name="Singh A."/>
            <person name="Wilkins M.J."/>
            <person name="Williams K.H."/>
            <person name="Banfield J.F."/>
        </authorList>
    </citation>
    <scope>NUCLEOTIDE SEQUENCE [LARGE SCALE GENOMIC DNA]</scope>
</reference>
<feature type="transmembrane region" description="Helical" evidence="1">
    <location>
        <begin position="26"/>
        <end position="46"/>
    </location>
</feature>